<feature type="region of interest" description="Disordered" evidence="1">
    <location>
        <begin position="481"/>
        <end position="532"/>
    </location>
</feature>
<accession>A0A0C2WP03</accession>
<organism evidence="2 3">
    <name type="scientific">Amanita muscaria (strain Koide BX008)</name>
    <dbReference type="NCBI Taxonomy" id="946122"/>
    <lineage>
        <taxon>Eukaryota</taxon>
        <taxon>Fungi</taxon>
        <taxon>Dikarya</taxon>
        <taxon>Basidiomycota</taxon>
        <taxon>Agaricomycotina</taxon>
        <taxon>Agaricomycetes</taxon>
        <taxon>Agaricomycetidae</taxon>
        <taxon>Agaricales</taxon>
        <taxon>Pluteineae</taxon>
        <taxon>Amanitaceae</taxon>
        <taxon>Amanita</taxon>
    </lineage>
</organism>
<dbReference type="HOGENOM" id="CLU_040442_0_0_1"/>
<feature type="compositionally biased region" description="Polar residues" evidence="1">
    <location>
        <begin position="12"/>
        <end position="27"/>
    </location>
</feature>
<feature type="compositionally biased region" description="Pro residues" evidence="1">
    <location>
        <begin position="306"/>
        <end position="315"/>
    </location>
</feature>
<proteinExistence type="predicted"/>
<sequence length="639" mass="66918">MSTFNPFRANPLSPTSTGASVNTVTSYNPPPSFHSVAGDDETTVFFDVDELPVISEEAEGEGSELSRAGTVMSTGTVREESGTRTPTLIDLEHSLPPTPTLSPTTPEIRIQVEEPALPPLPLSPRSTGSGTRNGAADDNVDFPVPEYLDDLPPAYTLAPDFNQGEETLELGPRRPFQQPQLPRQSAPTPTNLASIPTAQGNNSFLSSASPSPGPFSSRQTSSLNRRRGPLGALQQWTEQFIDQFEQAANASGVGNLRSSASSATVNNSRPSQGQAQQVPRHARSFSDVGSRTGGTTAGGGGRLSPLQPPLPPRLSPNPTGGSTRSANSVNTVNTRSSTPASTTSNTNSSQTPSIPSTANSDFARDFYAAGTGQGLHLSEDEDDDVPLGMRRSGSGLSASASGDVRSRSSEGLGTSVAPNEPIPGHALLKDGKVLVYPKGFTCPICFNIGYKRSDPKHPCKKCWKKYAKPYSPVMSYAPDAGSTTTLQRPLPKPASPSSLSVPGGIAPNLPARPNTLRRPSGPTHSLHRATPSVPNLHAASSTAYGSNTMPGSYPSPVTATPTGCTHPFHSMGPTSLYSPSYIQPQQTGGGGASAVVYSAGDPRLGGRLCWQCGGAGRVSYLFFDNSVCMECSGIGRVYR</sequence>
<feature type="compositionally biased region" description="Low complexity" evidence="1">
    <location>
        <begin position="173"/>
        <end position="184"/>
    </location>
</feature>
<feature type="region of interest" description="Disordered" evidence="1">
    <location>
        <begin position="374"/>
        <end position="424"/>
    </location>
</feature>
<dbReference type="GO" id="GO:0005737">
    <property type="term" value="C:cytoplasm"/>
    <property type="evidence" value="ECO:0007669"/>
    <property type="project" value="TreeGrafter"/>
</dbReference>
<dbReference type="PANTHER" id="PTHR28031:SF1">
    <property type="entry name" value="PROLINE-RICH PROTEIN HUA1"/>
    <property type="match status" value="1"/>
</dbReference>
<name>A0A0C2WP03_AMAMK</name>
<feature type="region of interest" description="Disordered" evidence="1">
    <location>
        <begin position="56"/>
        <end position="159"/>
    </location>
</feature>
<evidence type="ECO:0000313" key="3">
    <source>
        <dbReference type="Proteomes" id="UP000054549"/>
    </source>
</evidence>
<dbReference type="InterPro" id="IPR038910">
    <property type="entry name" value="Hua1-like"/>
</dbReference>
<evidence type="ECO:0000313" key="2">
    <source>
        <dbReference type="EMBL" id="KIL57958.1"/>
    </source>
</evidence>
<protein>
    <submittedName>
        <fullName evidence="2">Uncharacterized protein</fullName>
    </submittedName>
</protein>
<feature type="compositionally biased region" description="Gly residues" evidence="1">
    <location>
        <begin position="291"/>
        <end position="302"/>
    </location>
</feature>
<feature type="compositionally biased region" description="Polar residues" evidence="1">
    <location>
        <begin position="185"/>
        <end position="202"/>
    </location>
</feature>
<reference evidence="2 3" key="1">
    <citation type="submission" date="2014-04" db="EMBL/GenBank/DDBJ databases">
        <title>Evolutionary Origins and Diversification of the Mycorrhizal Mutualists.</title>
        <authorList>
            <consortium name="DOE Joint Genome Institute"/>
            <consortium name="Mycorrhizal Genomics Consortium"/>
            <person name="Kohler A."/>
            <person name="Kuo A."/>
            <person name="Nagy L.G."/>
            <person name="Floudas D."/>
            <person name="Copeland A."/>
            <person name="Barry K.W."/>
            <person name="Cichocki N."/>
            <person name="Veneault-Fourrey C."/>
            <person name="LaButti K."/>
            <person name="Lindquist E.A."/>
            <person name="Lipzen A."/>
            <person name="Lundell T."/>
            <person name="Morin E."/>
            <person name="Murat C."/>
            <person name="Riley R."/>
            <person name="Ohm R."/>
            <person name="Sun H."/>
            <person name="Tunlid A."/>
            <person name="Henrissat B."/>
            <person name="Grigoriev I.V."/>
            <person name="Hibbett D.S."/>
            <person name="Martin F."/>
        </authorList>
    </citation>
    <scope>NUCLEOTIDE SEQUENCE [LARGE SCALE GENOMIC DNA]</scope>
    <source>
        <strain evidence="2 3">Koide BX008</strain>
    </source>
</reference>
<gene>
    <name evidence="2" type="ORF">M378DRAFT_356895</name>
</gene>
<feature type="region of interest" description="Disordered" evidence="1">
    <location>
        <begin position="1"/>
        <end position="40"/>
    </location>
</feature>
<dbReference type="Proteomes" id="UP000054549">
    <property type="component" value="Unassembled WGS sequence"/>
</dbReference>
<dbReference type="PANTHER" id="PTHR28031">
    <property type="entry name" value="PROLINE-RICH PROTEIN HUA1"/>
    <property type="match status" value="1"/>
</dbReference>
<dbReference type="OrthoDB" id="2405700at2759"/>
<feature type="compositionally biased region" description="Polar residues" evidence="1">
    <location>
        <begin position="256"/>
        <end position="277"/>
    </location>
</feature>
<dbReference type="InParanoid" id="A0A0C2WP03"/>
<feature type="compositionally biased region" description="Low complexity" evidence="1">
    <location>
        <begin position="333"/>
        <end position="357"/>
    </location>
</feature>
<feature type="region of interest" description="Disordered" evidence="1">
    <location>
        <begin position="172"/>
        <end position="225"/>
    </location>
</feature>
<feature type="compositionally biased region" description="Low complexity" evidence="1">
    <location>
        <begin position="203"/>
        <end position="217"/>
    </location>
</feature>
<keyword evidence="3" id="KW-1185">Reference proteome</keyword>
<dbReference type="EMBL" id="KN818352">
    <property type="protein sequence ID" value="KIL57958.1"/>
    <property type="molecule type" value="Genomic_DNA"/>
</dbReference>
<feature type="compositionally biased region" description="Polar residues" evidence="1">
    <location>
        <begin position="317"/>
        <end position="332"/>
    </location>
</feature>
<feature type="region of interest" description="Disordered" evidence="1">
    <location>
        <begin position="252"/>
        <end position="360"/>
    </location>
</feature>
<evidence type="ECO:0000256" key="1">
    <source>
        <dbReference type="SAM" id="MobiDB-lite"/>
    </source>
</evidence>
<feature type="compositionally biased region" description="Low complexity" evidence="1">
    <location>
        <begin position="387"/>
        <end position="402"/>
    </location>
</feature>
<dbReference type="AlphaFoldDB" id="A0A0C2WP03"/>
<dbReference type="STRING" id="946122.A0A0C2WP03"/>